<dbReference type="GO" id="GO:0005524">
    <property type="term" value="F:ATP binding"/>
    <property type="evidence" value="ECO:0007669"/>
    <property type="project" value="UniProtKB-KW"/>
</dbReference>
<feature type="domain" description="DNA2/NAM7 helicase-like C-terminal" evidence="8">
    <location>
        <begin position="837"/>
        <end position="950"/>
    </location>
</feature>
<evidence type="ECO:0000256" key="1">
    <source>
        <dbReference type="ARBA" id="ARBA00007913"/>
    </source>
</evidence>
<evidence type="ECO:0000256" key="2">
    <source>
        <dbReference type="ARBA" id="ARBA00022741"/>
    </source>
</evidence>
<sequence>MNTKDNILNSWILMEQLSEGDVNTKWKDPNAAKRFDPTRAETYGYYEYFRWLINNKFKNSLTDKNSNPGLIFYIDTFKFQQIIDIIVKKYHLTDLQDDISNNQIKFGFSVAFDKNLHFLEDKTFVTMSEYLLTKGELINDPEKFNEFERQIKNDLKEIFDFQEQELNEADFECQFNEAFSRLVNQYRINKETGYRSIVKDIDTDDINLHSFFIDDLNLAKKEKSANLDRYLNGFNPDQRVNLDPVQNIKTFDQILQPKNYPMGHFLSKFPASLMQQVAINLALNDKNDIRTVNGPPGTGKTTLLKDVFAELLVRQAKEICNLDKKNVYSWKDSKIGQTKLPEQIANKNIIVASSNNGAVRNIVDELPQLPDKDDTFKDVDDELLNVHYFENIANNDSKKSKYWGLFSLEGGRKGNMDKIIHKLWQMFDYLNSEDFPSDPDAYDDFIKQYNSVKARKDQLQRYADALKQVQGWPEKVKKYEIRTKKNGEIVSFNLIQALQHVTENIDSHQAKLQQLDEAFTKKSGFLDHLFRRRPIAENYKLLEQIAQIESELEEENTEKSNIENKLNQLQNEAYACAKVSSNKVFQNTPIPNYQRDFSNRDVYDHFEEENYWYNLDDLREESKLFVLALRVRKQFLYENRMSLKKAISNWKDQDEKVKENQQKLTLYSWQWINFAIPIISTTFASFHRMFRNLPANSVANLFIDEAGQAVPQAVVGPLLCSQRVMAVGDPAQIKPVNTLDSKVISLIGDRIFKVSEKYVSGNASVQTIMDQASQYGYYKDKEHKNWIGIPLWVHRRCLNPMFNISNAISYDNKMVLPSNVKDKIGAGKWIDVSGVSKDKFVEEQAEVLNEKIEKITAPGSPFSADDIFVITPFKNVVQQLKKKLKDTKIKGKNIGTVHTFQGKENKIVFLVLGASFKERGAASWAVDEPNIINVAATRAKQQFYIIGDKKLYQSIGSETIQKTVKAIDNYNRKISLKDK</sequence>
<feature type="domain" description="DNA2/NAM7 helicase helicase" evidence="7">
    <location>
        <begin position="275"/>
        <end position="736"/>
    </location>
</feature>
<comment type="caution">
    <text evidence="9">The sequence shown here is derived from an EMBL/GenBank/DDBJ whole genome shotgun (WGS) entry which is preliminary data.</text>
</comment>
<accession>A0ABS1LUS3</accession>
<keyword evidence="4" id="KW-0347">Helicase</keyword>
<evidence type="ECO:0000259" key="8">
    <source>
        <dbReference type="Pfam" id="PF13087"/>
    </source>
</evidence>
<evidence type="ECO:0000256" key="4">
    <source>
        <dbReference type="ARBA" id="ARBA00022806"/>
    </source>
</evidence>
<evidence type="ECO:0000256" key="6">
    <source>
        <dbReference type="SAM" id="Coils"/>
    </source>
</evidence>
<protein>
    <submittedName>
        <fullName evidence="9">ATP-binding protein</fullName>
    </submittedName>
</protein>
<dbReference type="Gene3D" id="3.40.50.300">
    <property type="entry name" value="P-loop containing nucleotide triphosphate hydrolases"/>
    <property type="match status" value="2"/>
</dbReference>
<dbReference type="PANTHER" id="PTHR43788">
    <property type="entry name" value="DNA2/NAM7 HELICASE FAMILY MEMBER"/>
    <property type="match status" value="1"/>
</dbReference>
<dbReference type="RefSeq" id="WP_202018072.1">
    <property type="nucleotide sequence ID" value="NZ_JAEHNR010000033.1"/>
</dbReference>
<dbReference type="Pfam" id="PF13086">
    <property type="entry name" value="AAA_11"/>
    <property type="match status" value="1"/>
</dbReference>
<keyword evidence="2" id="KW-0547">Nucleotide-binding</keyword>
<keyword evidence="3" id="KW-0378">Hydrolase</keyword>
<proteinExistence type="inferred from homology"/>
<dbReference type="Pfam" id="PF13087">
    <property type="entry name" value="AAA_12"/>
    <property type="match status" value="1"/>
</dbReference>
<dbReference type="InterPro" id="IPR050534">
    <property type="entry name" value="Coronavir_polyprotein_1ab"/>
</dbReference>
<evidence type="ECO:0000259" key="7">
    <source>
        <dbReference type="Pfam" id="PF13086"/>
    </source>
</evidence>
<organism evidence="9 10">
    <name type="scientific">Lactobacillus kitasatonis</name>
    <dbReference type="NCBI Taxonomy" id="237446"/>
    <lineage>
        <taxon>Bacteria</taxon>
        <taxon>Bacillati</taxon>
        <taxon>Bacillota</taxon>
        <taxon>Bacilli</taxon>
        <taxon>Lactobacillales</taxon>
        <taxon>Lactobacillaceae</taxon>
        <taxon>Lactobacillus</taxon>
    </lineage>
</organism>
<keyword evidence="10" id="KW-1185">Reference proteome</keyword>
<evidence type="ECO:0000256" key="3">
    <source>
        <dbReference type="ARBA" id="ARBA00022801"/>
    </source>
</evidence>
<evidence type="ECO:0000313" key="9">
    <source>
        <dbReference type="EMBL" id="MBL1071909.1"/>
    </source>
</evidence>
<dbReference type="SUPFAM" id="SSF52540">
    <property type="entry name" value="P-loop containing nucleoside triphosphate hydrolases"/>
    <property type="match status" value="1"/>
</dbReference>
<evidence type="ECO:0000313" key="10">
    <source>
        <dbReference type="Proteomes" id="UP000640912"/>
    </source>
</evidence>
<dbReference type="PANTHER" id="PTHR43788:SF8">
    <property type="entry name" value="DNA-BINDING PROTEIN SMUBP-2"/>
    <property type="match status" value="1"/>
</dbReference>
<keyword evidence="6" id="KW-0175">Coiled coil</keyword>
<dbReference type="InterPro" id="IPR041677">
    <property type="entry name" value="DNA2/NAM7_AAA_11"/>
</dbReference>
<reference evidence="9 10" key="1">
    <citation type="journal article" date="2021" name="Microorganisms">
        <title>Dual Inhibition of Salmonella enterica and Clostridium perfringens by New Probiotic Candidates Isolated from Chicken Intestinal Mucosa.</title>
        <authorList>
            <person name="Lone A."/>
            <person name="Mottawea W."/>
            <person name="Ait Chait Y."/>
            <person name="Hammami R."/>
        </authorList>
    </citation>
    <scope>NUCLEOTIDE SEQUENCE [LARGE SCALE GENOMIC DNA]</scope>
    <source>
        <strain evidence="9 10">A12</strain>
    </source>
</reference>
<dbReference type="EMBL" id="JAEHNR010000033">
    <property type="protein sequence ID" value="MBL1071909.1"/>
    <property type="molecule type" value="Genomic_DNA"/>
</dbReference>
<feature type="coiled-coil region" evidence="6">
    <location>
        <begin position="498"/>
        <end position="572"/>
    </location>
</feature>
<name>A0ABS1LUS3_9LACO</name>
<comment type="similarity">
    <text evidence="1">Belongs to the DNA2/NAM7 helicase family.</text>
</comment>
<dbReference type="InterPro" id="IPR041679">
    <property type="entry name" value="DNA2/NAM7-like_C"/>
</dbReference>
<keyword evidence="5 9" id="KW-0067">ATP-binding</keyword>
<dbReference type="InterPro" id="IPR027417">
    <property type="entry name" value="P-loop_NTPase"/>
</dbReference>
<evidence type="ECO:0000256" key="5">
    <source>
        <dbReference type="ARBA" id="ARBA00022840"/>
    </source>
</evidence>
<gene>
    <name evidence="9" type="ORF">JEM47_05305</name>
</gene>
<dbReference type="Proteomes" id="UP000640912">
    <property type="component" value="Unassembled WGS sequence"/>
</dbReference>